<name>A0A1R3H141_COCAP</name>
<reference evidence="1 2" key="1">
    <citation type="submission" date="2013-09" db="EMBL/GenBank/DDBJ databases">
        <title>Corchorus capsularis genome sequencing.</title>
        <authorList>
            <person name="Alam M."/>
            <person name="Haque M.S."/>
            <person name="Islam M.S."/>
            <person name="Emdad E.M."/>
            <person name="Islam M.M."/>
            <person name="Ahmed B."/>
            <person name="Halim A."/>
            <person name="Hossen Q.M.M."/>
            <person name="Hossain M.Z."/>
            <person name="Ahmed R."/>
            <person name="Khan M.M."/>
            <person name="Islam R."/>
            <person name="Rashid M.M."/>
            <person name="Khan S.A."/>
            <person name="Rahman M.S."/>
            <person name="Alam M."/>
        </authorList>
    </citation>
    <scope>NUCLEOTIDE SEQUENCE [LARGE SCALE GENOMIC DNA]</scope>
    <source>
        <strain evidence="2">cv. CVL-1</strain>
        <tissue evidence="1">Whole seedling</tissue>
    </source>
</reference>
<proteinExistence type="predicted"/>
<dbReference type="AlphaFoldDB" id="A0A1R3H141"/>
<evidence type="ECO:0000313" key="1">
    <source>
        <dbReference type="EMBL" id="OMO64088.1"/>
    </source>
</evidence>
<keyword evidence="2" id="KW-1185">Reference proteome</keyword>
<protein>
    <submittedName>
        <fullName evidence="1">Uncharacterized protein</fullName>
    </submittedName>
</protein>
<gene>
    <name evidence="1" type="ORF">CCACVL1_22067</name>
</gene>
<organism evidence="1 2">
    <name type="scientific">Corchorus capsularis</name>
    <name type="common">Jute</name>
    <dbReference type="NCBI Taxonomy" id="210143"/>
    <lineage>
        <taxon>Eukaryota</taxon>
        <taxon>Viridiplantae</taxon>
        <taxon>Streptophyta</taxon>
        <taxon>Embryophyta</taxon>
        <taxon>Tracheophyta</taxon>
        <taxon>Spermatophyta</taxon>
        <taxon>Magnoliopsida</taxon>
        <taxon>eudicotyledons</taxon>
        <taxon>Gunneridae</taxon>
        <taxon>Pentapetalae</taxon>
        <taxon>rosids</taxon>
        <taxon>malvids</taxon>
        <taxon>Malvales</taxon>
        <taxon>Malvaceae</taxon>
        <taxon>Grewioideae</taxon>
        <taxon>Apeibeae</taxon>
        <taxon>Corchorus</taxon>
    </lineage>
</organism>
<accession>A0A1R3H141</accession>
<comment type="caution">
    <text evidence="1">The sequence shown here is derived from an EMBL/GenBank/DDBJ whole genome shotgun (WGS) entry which is preliminary data.</text>
</comment>
<sequence length="23" mass="2660">MEQAAAYTKELRLSWPLAAILRQ</sequence>
<dbReference type="EMBL" id="AWWV01012846">
    <property type="protein sequence ID" value="OMO64088.1"/>
    <property type="molecule type" value="Genomic_DNA"/>
</dbReference>
<dbReference type="Proteomes" id="UP000188268">
    <property type="component" value="Unassembled WGS sequence"/>
</dbReference>
<dbReference type="Gramene" id="OMO64088">
    <property type="protein sequence ID" value="OMO64088"/>
    <property type="gene ID" value="CCACVL1_22067"/>
</dbReference>
<evidence type="ECO:0000313" key="2">
    <source>
        <dbReference type="Proteomes" id="UP000188268"/>
    </source>
</evidence>